<name>A0AAV5VMW4_9BILA</name>
<comment type="subcellular location">
    <subcellularLocation>
        <location evidence="2">Endoplasmic reticulum</location>
    </subcellularLocation>
    <subcellularLocation>
        <location evidence="1">Golgi apparatus</location>
        <location evidence="1">cis-Golgi network</location>
    </subcellularLocation>
</comment>
<dbReference type="CDD" id="cd14942">
    <property type="entry name" value="TRAPPC3_bet3"/>
    <property type="match status" value="1"/>
</dbReference>
<evidence type="ECO:0000313" key="9">
    <source>
        <dbReference type="Proteomes" id="UP001432322"/>
    </source>
</evidence>
<evidence type="ECO:0000256" key="4">
    <source>
        <dbReference type="ARBA" id="ARBA00022448"/>
    </source>
</evidence>
<reference evidence="8" key="1">
    <citation type="submission" date="2023-10" db="EMBL/GenBank/DDBJ databases">
        <title>Genome assembly of Pristionchus species.</title>
        <authorList>
            <person name="Yoshida K."/>
            <person name="Sommer R.J."/>
        </authorList>
    </citation>
    <scope>NUCLEOTIDE SEQUENCE</scope>
    <source>
        <strain evidence="8">RS5133</strain>
    </source>
</reference>
<evidence type="ECO:0000256" key="1">
    <source>
        <dbReference type="ARBA" id="ARBA00004222"/>
    </source>
</evidence>
<comment type="caution">
    <text evidence="8">The sequence shown here is derived from an EMBL/GenBank/DDBJ whole genome shotgun (WGS) entry which is preliminary data.</text>
</comment>
<evidence type="ECO:0000256" key="6">
    <source>
        <dbReference type="ARBA" id="ARBA00022892"/>
    </source>
</evidence>
<keyword evidence="9" id="KW-1185">Reference proteome</keyword>
<sequence>PSFMFSSYYYLFKSQIFIQMAKPGKVLSDGKKMSGELFSLTYGALVADMIKDFDDINQVNTQLDKMGFNMGTRLADDFLSKRTNVSRCTDCKQMADTLAKEVIPMYLGVSASISNWSSGDKEFSLILDNNPLMELVEVPQSMSSLNYSQLLAGAIRGGLEAVHIKVFSSVNENPSNTEIRIRFDCILKDALPAGDED</sequence>
<dbReference type="Gene3D" id="3.30.1380.20">
    <property type="entry name" value="Trafficking protein particle complex subunit 3"/>
    <property type="match status" value="1"/>
</dbReference>
<evidence type="ECO:0000256" key="7">
    <source>
        <dbReference type="ARBA" id="ARBA00023034"/>
    </source>
</evidence>
<dbReference type="EMBL" id="BTSY01000003">
    <property type="protein sequence ID" value="GMT19290.1"/>
    <property type="molecule type" value="Genomic_DNA"/>
</dbReference>
<feature type="non-terminal residue" evidence="8">
    <location>
        <position position="1"/>
    </location>
</feature>
<dbReference type="InterPro" id="IPR007194">
    <property type="entry name" value="TRAPP_component"/>
</dbReference>
<dbReference type="GO" id="GO:0005783">
    <property type="term" value="C:endoplasmic reticulum"/>
    <property type="evidence" value="ECO:0007669"/>
    <property type="project" value="UniProtKB-SubCell"/>
</dbReference>
<comment type="similarity">
    <text evidence="3">Belongs to the TRAPP small subunits family. BET3 subfamily.</text>
</comment>
<dbReference type="AlphaFoldDB" id="A0AAV5VMW4"/>
<evidence type="ECO:0000313" key="8">
    <source>
        <dbReference type="EMBL" id="GMT19290.1"/>
    </source>
</evidence>
<accession>A0AAV5VMW4</accession>
<dbReference type="SUPFAM" id="SSF111126">
    <property type="entry name" value="Ligand-binding domain in the NO signalling and Golgi transport"/>
    <property type="match status" value="1"/>
</dbReference>
<dbReference type="PIRSF" id="PIRSF018293">
    <property type="entry name" value="TRAPP_I_complex_Bet3"/>
    <property type="match status" value="1"/>
</dbReference>
<dbReference type="PANTHER" id="PTHR13048">
    <property type="entry name" value="TRAFFICKING PROTEIN PARTICLE COMPLEX SUBUNIT 3"/>
    <property type="match status" value="1"/>
</dbReference>
<organism evidence="8 9">
    <name type="scientific">Pristionchus fissidentatus</name>
    <dbReference type="NCBI Taxonomy" id="1538716"/>
    <lineage>
        <taxon>Eukaryota</taxon>
        <taxon>Metazoa</taxon>
        <taxon>Ecdysozoa</taxon>
        <taxon>Nematoda</taxon>
        <taxon>Chromadorea</taxon>
        <taxon>Rhabditida</taxon>
        <taxon>Rhabditina</taxon>
        <taxon>Diplogasteromorpha</taxon>
        <taxon>Diplogasteroidea</taxon>
        <taxon>Neodiplogasteridae</taxon>
        <taxon>Pristionchus</taxon>
    </lineage>
</organism>
<keyword evidence="5" id="KW-0256">Endoplasmic reticulum</keyword>
<protein>
    <recommendedName>
        <fullName evidence="10">Trafficking protein particle complex subunit</fullName>
    </recommendedName>
</protein>
<evidence type="ECO:0000256" key="3">
    <source>
        <dbReference type="ARBA" id="ARBA00006218"/>
    </source>
</evidence>
<keyword evidence="6" id="KW-0931">ER-Golgi transport</keyword>
<dbReference type="InterPro" id="IPR016721">
    <property type="entry name" value="Bet3"/>
</dbReference>
<dbReference type="GO" id="GO:0005794">
    <property type="term" value="C:Golgi apparatus"/>
    <property type="evidence" value="ECO:0007669"/>
    <property type="project" value="UniProtKB-SubCell"/>
</dbReference>
<dbReference type="GO" id="GO:0030008">
    <property type="term" value="C:TRAPP complex"/>
    <property type="evidence" value="ECO:0007669"/>
    <property type="project" value="InterPro"/>
</dbReference>
<dbReference type="InterPro" id="IPR024096">
    <property type="entry name" value="NO_sig/Golgi_transp_ligand-bd"/>
</dbReference>
<evidence type="ECO:0000256" key="2">
    <source>
        <dbReference type="ARBA" id="ARBA00004240"/>
    </source>
</evidence>
<evidence type="ECO:0000256" key="5">
    <source>
        <dbReference type="ARBA" id="ARBA00022824"/>
    </source>
</evidence>
<dbReference type="Proteomes" id="UP001432322">
    <property type="component" value="Unassembled WGS sequence"/>
</dbReference>
<dbReference type="Pfam" id="PF04051">
    <property type="entry name" value="TRAPP"/>
    <property type="match status" value="1"/>
</dbReference>
<proteinExistence type="inferred from homology"/>
<gene>
    <name evidence="8" type="ORF">PFISCL1PPCAC_10587</name>
</gene>
<keyword evidence="4" id="KW-0813">Transport</keyword>
<dbReference type="GO" id="GO:0048193">
    <property type="term" value="P:Golgi vesicle transport"/>
    <property type="evidence" value="ECO:0007669"/>
    <property type="project" value="InterPro"/>
</dbReference>
<evidence type="ECO:0008006" key="10">
    <source>
        <dbReference type="Google" id="ProtNLM"/>
    </source>
</evidence>
<keyword evidence="7" id="KW-0333">Golgi apparatus</keyword>